<comment type="caution">
    <text evidence="6">The sequence shown here is derived from an EMBL/GenBank/DDBJ whole genome shotgun (WGS) entry which is preliminary data.</text>
</comment>
<evidence type="ECO:0000313" key="6">
    <source>
        <dbReference type="EMBL" id="EHO16597.1"/>
    </source>
</evidence>
<evidence type="ECO:0000313" key="7">
    <source>
        <dbReference type="Proteomes" id="UP000018466"/>
    </source>
</evidence>
<dbReference type="CDD" id="cd00002">
    <property type="entry name" value="YbaK_deacylase"/>
    <property type="match status" value="1"/>
</dbReference>
<evidence type="ECO:0000256" key="4">
    <source>
        <dbReference type="PIRNR" id="PIRNR006181"/>
    </source>
</evidence>
<dbReference type="InterPro" id="IPR036754">
    <property type="entry name" value="YbaK/aa-tRNA-synt-asso_dom_sf"/>
</dbReference>
<dbReference type="Pfam" id="PF04073">
    <property type="entry name" value="tRNA_edit"/>
    <property type="match status" value="1"/>
</dbReference>
<reference evidence="6 7" key="1">
    <citation type="submission" date="2011-10" db="EMBL/GenBank/DDBJ databases">
        <title>The Genome Sequence of Lachnospiraceae bacterium ACC2.</title>
        <authorList>
            <consortium name="The Broad Institute Genome Sequencing Platform"/>
            <person name="Earl A."/>
            <person name="Ward D."/>
            <person name="Feldgarden M."/>
            <person name="Gevers D."/>
            <person name="Sizova M."/>
            <person name="Hazen A."/>
            <person name="Epstein S."/>
            <person name="Young S.K."/>
            <person name="Zeng Q."/>
            <person name="Gargeya S."/>
            <person name="Fitzgerald M."/>
            <person name="Haas B."/>
            <person name="Abouelleil A."/>
            <person name="Alvarado L."/>
            <person name="Arachchi H.M."/>
            <person name="Berlin A."/>
            <person name="Brown A."/>
            <person name="Chapman S.B."/>
            <person name="Chen Z."/>
            <person name="Dunbar C."/>
            <person name="Freedman E."/>
            <person name="Gearin G."/>
            <person name="Goldberg J."/>
            <person name="Griggs A."/>
            <person name="Gujja S."/>
            <person name="Heiman D."/>
            <person name="Howarth C."/>
            <person name="Larson L."/>
            <person name="Lui A."/>
            <person name="MacDonald P.J.P."/>
            <person name="Montmayeur A."/>
            <person name="Murphy C."/>
            <person name="Neiman D."/>
            <person name="Pearson M."/>
            <person name="Priest M."/>
            <person name="Roberts A."/>
            <person name="Saif S."/>
            <person name="Shea T."/>
            <person name="Shenoy N."/>
            <person name="Sisk P."/>
            <person name="Stolte C."/>
            <person name="Sykes S."/>
            <person name="Wortman J."/>
            <person name="Nusbaum C."/>
            <person name="Birren B."/>
        </authorList>
    </citation>
    <scope>NUCLEOTIDE SEQUENCE [LARGE SCALE GENOMIC DNA]</scope>
    <source>
        <strain evidence="6 7">ACC2</strain>
    </source>
</reference>
<keyword evidence="2 4" id="KW-0648">Protein biosynthesis</keyword>
<dbReference type="GeneID" id="86941053"/>
<dbReference type="PANTHER" id="PTHR30411">
    <property type="entry name" value="CYTOPLASMIC PROTEIN"/>
    <property type="match status" value="1"/>
</dbReference>
<dbReference type="Proteomes" id="UP000018466">
    <property type="component" value="Unassembled WGS sequence"/>
</dbReference>
<dbReference type="InterPro" id="IPR007214">
    <property type="entry name" value="YbaK/aa-tRNA-synth-assoc-dom"/>
</dbReference>
<dbReference type="GO" id="GO:0006412">
    <property type="term" value="P:translation"/>
    <property type="evidence" value="ECO:0007669"/>
    <property type="project" value="UniProtKB-KW"/>
</dbReference>
<keyword evidence="7" id="KW-1185">Reference proteome</keyword>
<dbReference type="SUPFAM" id="SSF55826">
    <property type="entry name" value="YbaK/ProRS associated domain"/>
    <property type="match status" value="1"/>
</dbReference>
<dbReference type="Gene3D" id="3.90.960.10">
    <property type="entry name" value="YbaK/aminoacyl-tRNA synthetase-associated domain"/>
    <property type="match status" value="1"/>
</dbReference>
<dbReference type="NCBIfam" id="TIGR00011">
    <property type="entry name" value="YbaK_EbsC"/>
    <property type="match status" value="1"/>
</dbReference>
<keyword evidence="3 4" id="KW-0456">Lyase</keyword>
<dbReference type="InterPro" id="IPR004369">
    <property type="entry name" value="Prolyl-tRNA_editing_YbaK/EbsC"/>
</dbReference>
<dbReference type="EC" id="4.2.-.-" evidence="4"/>
<dbReference type="RefSeq" id="WP_009533129.1">
    <property type="nucleotide sequence ID" value="NZ_JH590863.1"/>
</dbReference>
<organism evidence="6 7">
    <name type="scientific">Stomatobaculum longum</name>
    <dbReference type="NCBI Taxonomy" id="796942"/>
    <lineage>
        <taxon>Bacteria</taxon>
        <taxon>Bacillati</taxon>
        <taxon>Bacillota</taxon>
        <taxon>Clostridia</taxon>
        <taxon>Lachnospirales</taxon>
        <taxon>Lachnospiraceae</taxon>
        <taxon>Stomatobaculum</taxon>
    </lineage>
</organism>
<dbReference type="GO" id="GO:0002161">
    <property type="term" value="F:aminoacyl-tRNA deacylase activity"/>
    <property type="evidence" value="ECO:0007669"/>
    <property type="project" value="InterPro"/>
</dbReference>
<evidence type="ECO:0000256" key="2">
    <source>
        <dbReference type="ARBA" id="ARBA00022917"/>
    </source>
</evidence>
<dbReference type="PANTHER" id="PTHR30411:SF0">
    <property type="entry name" value="CYS-TRNA(PRO)_CYS-TRNA(CYS) DEACYLASE YBAK"/>
    <property type="match status" value="1"/>
</dbReference>
<sequence length="159" mass="17035">MSKNNEKTNVCRLLDGKKLSYVEHSYPPEEAVSAEEVAAYLGQNPAQVFKTLVTVGKSGQHYVFVIPGPASLSLKSAAKAVGEKSIAMLPQRDLLPLTGYVHGGCSPIGMKKFFPTVVDASAETFDSIIISAGKRGYQVELSPAVLGKLIRFSYAALTE</sequence>
<dbReference type="AlphaFoldDB" id="A0AA36Y4I8"/>
<evidence type="ECO:0000256" key="1">
    <source>
        <dbReference type="ARBA" id="ARBA00009798"/>
    </source>
</evidence>
<gene>
    <name evidence="6" type="ORF">HMPREF9623_01296</name>
</gene>
<dbReference type="GO" id="GO:0016829">
    <property type="term" value="F:lyase activity"/>
    <property type="evidence" value="ECO:0007669"/>
    <property type="project" value="UniProtKB-KW"/>
</dbReference>
<dbReference type="PIRSF" id="PIRSF006181">
    <property type="entry name" value="EbsC_YbaK"/>
    <property type="match status" value="1"/>
</dbReference>
<accession>A0AA36Y4I8</accession>
<name>A0AA36Y4I8_9FIRM</name>
<dbReference type="EMBL" id="AGEL01000007">
    <property type="protein sequence ID" value="EHO16597.1"/>
    <property type="molecule type" value="Genomic_DNA"/>
</dbReference>
<proteinExistence type="inferred from homology"/>
<protein>
    <recommendedName>
        <fullName evidence="4">Cys-tRNA(Pro)/Cys-tRNA(Cys) deacylase</fullName>
        <ecNumber evidence="4">4.2.-.-</ecNumber>
    </recommendedName>
</protein>
<feature type="domain" description="YbaK/aminoacyl-tRNA synthetase-associated" evidence="5">
    <location>
        <begin position="29"/>
        <end position="146"/>
    </location>
</feature>
<evidence type="ECO:0000259" key="5">
    <source>
        <dbReference type="Pfam" id="PF04073"/>
    </source>
</evidence>
<comment type="similarity">
    <text evidence="1 4">Belongs to the prolyl-tRNA editing family. YbaK/EbsC subfamily.</text>
</comment>
<evidence type="ECO:0000256" key="3">
    <source>
        <dbReference type="ARBA" id="ARBA00023239"/>
    </source>
</evidence>